<proteinExistence type="predicted"/>
<evidence type="ECO:0000313" key="6">
    <source>
        <dbReference type="EMBL" id="EXX54827.1"/>
    </source>
</evidence>
<keyword evidence="1" id="KW-0808">Transferase</keyword>
<dbReference type="GO" id="GO:0005524">
    <property type="term" value="F:ATP binding"/>
    <property type="evidence" value="ECO:0007669"/>
    <property type="project" value="UniProtKB-KW"/>
</dbReference>
<dbReference type="PROSITE" id="PS50011">
    <property type="entry name" value="PROTEIN_KINASE_DOM"/>
    <property type="match status" value="1"/>
</dbReference>
<dbReference type="InterPro" id="IPR000719">
    <property type="entry name" value="Prot_kinase_dom"/>
</dbReference>
<evidence type="ECO:0000259" key="5">
    <source>
        <dbReference type="PROSITE" id="PS50011"/>
    </source>
</evidence>
<comment type="caution">
    <text evidence="6">The sequence shown here is derived from an EMBL/GenBank/DDBJ whole genome shotgun (WGS) entry which is preliminary data.</text>
</comment>
<name>A0A015ICE6_RHIIW</name>
<evidence type="ECO:0000256" key="1">
    <source>
        <dbReference type="ARBA" id="ARBA00022679"/>
    </source>
</evidence>
<evidence type="ECO:0000256" key="4">
    <source>
        <dbReference type="ARBA" id="ARBA00022840"/>
    </source>
</evidence>
<dbReference type="GO" id="GO:0004674">
    <property type="term" value="F:protein serine/threonine kinase activity"/>
    <property type="evidence" value="ECO:0007669"/>
    <property type="project" value="TreeGrafter"/>
</dbReference>
<accession>A0A015ICE6</accession>
<dbReference type="HOGENOM" id="CLU_000288_7_34_1"/>
<feature type="domain" description="Protein kinase" evidence="5">
    <location>
        <begin position="83"/>
        <end position="365"/>
    </location>
</feature>
<organism evidence="6 7">
    <name type="scientific">Rhizophagus irregularis (strain DAOM 197198w)</name>
    <name type="common">Glomus intraradices</name>
    <dbReference type="NCBI Taxonomy" id="1432141"/>
    <lineage>
        <taxon>Eukaryota</taxon>
        <taxon>Fungi</taxon>
        <taxon>Fungi incertae sedis</taxon>
        <taxon>Mucoromycota</taxon>
        <taxon>Glomeromycotina</taxon>
        <taxon>Glomeromycetes</taxon>
        <taxon>Glomerales</taxon>
        <taxon>Glomeraceae</taxon>
        <taxon>Rhizophagus</taxon>
    </lineage>
</organism>
<dbReference type="PRINTS" id="PR00109">
    <property type="entry name" value="TYRKINASE"/>
</dbReference>
<keyword evidence="7" id="KW-1185">Reference proteome</keyword>
<keyword evidence="4" id="KW-0067">ATP-binding</keyword>
<keyword evidence="3" id="KW-0418">Kinase</keyword>
<dbReference type="InterPro" id="IPR051681">
    <property type="entry name" value="Ser/Thr_Kinases-Pseudokinases"/>
</dbReference>
<evidence type="ECO:0000256" key="3">
    <source>
        <dbReference type="ARBA" id="ARBA00022777"/>
    </source>
</evidence>
<evidence type="ECO:0000313" key="7">
    <source>
        <dbReference type="Proteomes" id="UP000022910"/>
    </source>
</evidence>
<dbReference type="Proteomes" id="UP000022910">
    <property type="component" value="Unassembled WGS sequence"/>
</dbReference>
<sequence>MSVIVRKRGKRINHEPFCYDFCKKCEKRKVIDKNHETCQLCYKIFKPNLSGNIVIDEIIRNTRVNFVKGSNHRILEFVPYNQFKNIEFIAEGGFSKIYKAIWVDGPINTFYYDTDNIVREYYYTVVLKKLNNSKNITSKELNEFKVYYQILSNNDSIINNNISRYFGITKDPFTKDMMIIMPYYCLGDLTHYLSNNFYNISWETKLFKLFFTMSGLLKIHQAKIIHRDLHSGNIFFDKNFAYIGDLGISRSATESNNDNEKYGIIPYMAPEIFQGQKYTEASDIYSFGMIMWEFMTGRRPFGDEIHDIELIIKICDGLRPPIVTNAPEGYIELMKECWHSDPAKRPTAEDIYWKINKMRNNESYINQTKIIESSDIGPVTINNPDAIYKSRPLSRMIQSAMSLRNSRSQTIDPFYYYQKNADKRKFEDDSVEDSNDNEQSIKRRKFLENENSDYFTKEIELDINMSSNQSHDKGYVTKEIELDINAL</sequence>
<dbReference type="Gene3D" id="1.10.510.10">
    <property type="entry name" value="Transferase(Phosphotransferase) domain 1"/>
    <property type="match status" value="1"/>
</dbReference>
<dbReference type="InterPro" id="IPR001245">
    <property type="entry name" value="Ser-Thr/Tyr_kinase_cat_dom"/>
</dbReference>
<evidence type="ECO:0000256" key="2">
    <source>
        <dbReference type="ARBA" id="ARBA00022741"/>
    </source>
</evidence>
<reference evidence="6 7" key="1">
    <citation type="submission" date="2014-02" db="EMBL/GenBank/DDBJ databases">
        <title>Single nucleus genome sequencing reveals high similarity among nuclei of an endomycorrhizal fungus.</title>
        <authorList>
            <person name="Lin K."/>
            <person name="Geurts R."/>
            <person name="Zhang Z."/>
            <person name="Limpens E."/>
            <person name="Saunders D.G."/>
            <person name="Mu D."/>
            <person name="Pang E."/>
            <person name="Cao H."/>
            <person name="Cha H."/>
            <person name="Lin T."/>
            <person name="Zhou Q."/>
            <person name="Shang Y."/>
            <person name="Li Y."/>
            <person name="Ivanov S."/>
            <person name="Sharma T."/>
            <person name="Velzen R.V."/>
            <person name="Ruijter N.D."/>
            <person name="Aanen D.K."/>
            <person name="Win J."/>
            <person name="Kamoun S."/>
            <person name="Bisseling T."/>
            <person name="Huang S."/>
        </authorList>
    </citation>
    <scope>NUCLEOTIDE SEQUENCE [LARGE SCALE GENOMIC DNA]</scope>
    <source>
        <strain evidence="7">DAOM197198w</strain>
    </source>
</reference>
<dbReference type="InterPro" id="IPR011009">
    <property type="entry name" value="Kinase-like_dom_sf"/>
</dbReference>
<dbReference type="Pfam" id="PF07714">
    <property type="entry name" value="PK_Tyr_Ser-Thr"/>
    <property type="match status" value="1"/>
</dbReference>
<dbReference type="AlphaFoldDB" id="A0A015ICE6"/>
<dbReference type="SUPFAM" id="SSF56112">
    <property type="entry name" value="Protein kinase-like (PK-like)"/>
    <property type="match status" value="1"/>
</dbReference>
<gene>
    <name evidence="6" type="ORF">RirG_230950</name>
</gene>
<dbReference type="PANTHER" id="PTHR44329:SF288">
    <property type="entry name" value="MITOGEN-ACTIVATED PROTEIN KINASE KINASE KINASE 20"/>
    <property type="match status" value="1"/>
</dbReference>
<keyword evidence="2" id="KW-0547">Nucleotide-binding</keyword>
<dbReference type="EMBL" id="JEMT01028414">
    <property type="protein sequence ID" value="EXX54827.1"/>
    <property type="molecule type" value="Genomic_DNA"/>
</dbReference>
<protein>
    <submittedName>
        <fullName evidence="6">Bck1p</fullName>
    </submittedName>
</protein>
<dbReference type="PANTHER" id="PTHR44329">
    <property type="entry name" value="SERINE/THREONINE-PROTEIN KINASE TNNI3K-RELATED"/>
    <property type="match status" value="1"/>
</dbReference>